<keyword evidence="5" id="KW-0498">Mitosis</keyword>
<evidence type="ECO:0000313" key="12">
    <source>
        <dbReference type="EMBL" id="OEH74150.1"/>
    </source>
</evidence>
<evidence type="ECO:0000256" key="2">
    <source>
        <dbReference type="ARBA" id="ARBA00005498"/>
    </source>
</evidence>
<keyword evidence="13" id="KW-1185">Reference proteome</keyword>
<dbReference type="InParanoid" id="A0A1D3CSJ3"/>
<evidence type="ECO:0000256" key="1">
    <source>
        <dbReference type="ARBA" id="ARBA00004584"/>
    </source>
</evidence>
<evidence type="ECO:0000256" key="4">
    <source>
        <dbReference type="ARBA" id="ARBA00022618"/>
    </source>
</evidence>
<evidence type="ECO:0000256" key="9">
    <source>
        <dbReference type="SAM" id="Coils"/>
    </source>
</evidence>
<keyword evidence="8" id="KW-0137">Centromere</keyword>
<evidence type="ECO:0000256" key="8">
    <source>
        <dbReference type="ARBA" id="ARBA00023328"/>
    </source>
</evidence>
<feature type="coiled-coil region" evidence="9">
    <location>
        <begin position="213"/>
        <end position="310"/>
    </location>
</feature>
<accession>A0A1D3CSJ3</accession>
<dbReference type="VEuPathDB" id="ToxoDB:cyc_00030"/>
<dbReference type="InterPro" id="IPR038275">
    <property type="entry name" value="Nuf2_N_sf"/>
</dbReference>
<dbReference type="EMBL" id="JROU02002103">
    <property type="protein sequence ID" value="OEH74150.1"/>
    <property type="molecule type" value="Genomic_DNA"/>
</dbReference>
<evidence type="ECO:0000256" key="3">
    <source>
        <dbReference type="ARBA" id="ARBA00022454"/>
    </source>
</evidence>
<evidence type="ECO:0000256" key="7">
    <source>
        <dbReference type="ARBA" id="ARBA00023306"/>
    </source>
</evidence>
<reference evidence="12 13" key="1">
    <citation type="journal article" date="2016" name="BMC Genomics">
        <title>Comparative genomics reveals Cyclospora cayetanensis possesses coccidia-like metabolism and invasion components but unique surface antigens.</title>
        <authorList>
            <person name="Liu S."/>
            <person name="Wang L."/>
            <person name="Zheng H."/>
            <person name="Xu Z."/>
            <person name="Roellig D.M."/>
            <person name="Li N."/>
            <person name="Frace M.A."/>
            <person name="Tang K."/>
            <person name="Arrowood M.J."/>
            <person name="Moss D.M."/>
            <person name="Zhang L."/>
            <person name="Feng Y."/>
            <person name="Xiao L."/>
        </authorList>
    </citation>
    <scope>NUCLEOTIDE SEQUENCE [LARGE SCALE GENOMIC DNA]</scope>
    <source>
        <strain evidence="12 13">CHN_HEN01</strain>
    </source>
</reference>
<feature type="domain" description="Kinetochore protein Nuf2 N-terminal" evidence="11">
    <location>
        <begin position="101"/>
        <end position="211"/>
    </location>
</feature>
<comment type="similarity">
    <text evidence="2">Belongs to the NUF2 family.</text>
</comment>
<name>A0A1D3CSJ3_9EIME</name>
<keyword evidence="6 9" id="KW-0175">Coiled coil</keyword>
<dbReference type="Gene3D" id="1.10.418.60">
    <property type="entry name" value="Ncd80 complex, Nuf2 subunit"/>
    <property type="match status" value="1"/>
</dbReference>
<gene>
    <name evidence="12" type="ORF">cyc_00030</name>
</gene>
<feature type="compositionally biased region" description="Low complexity" evidence="10">
    <location>
        <begin position="17"/>
        <end position="29"/>
    </location>
</feature>
<dbReference type="GO" id="GO:0031262">
    <property type="term" value="C:Ndc80 complex"/>
    <property type="evidence" value="ECO:0007669"/>
    <property type="project" value="InterPro"/>
</dbReference>
<sequence length="348" mass="38748">MARPVTQQSLQQHEDAQQASVQQVQLLQAPMDLTPLQTQQQQHAFYPVPSALPPPPTNSAAEYPVSPSLQQTFQGMLPPATPASGGPPGGRSRRGIDCPDSLWKDPQPEEVQGLLSVAIELLLGISTQKLRQEEMSGDVKVPTPDSVAALPLPMFVFLHIHVYMGVLGLSDFNRTHVFSPTPQSVLRLGVALCCFLRQREAVQSEAGSLAEALQQTQLAAARAEEDLRHTEQQLQRMTSERDAQHQHAVKLRKEQQALKASVSSLEVELTSAQDKRALQEKQQHRLQQELREAAQELTRLQQQREEFKDQIVHSPNKWQGFDCPMKGRDCVAPCNSRVSLLSHSLELR</sequence>
<feature type="region of interest" description="Disordered" evidence="10">
    <location>
        <begin position="1"/>
        <end position="95"/>
    </location>
</feature>
<feature type="compositionally biased region" description="Polar residues" evidence="10">
    <location>
        <begin position="1"/>
        <end position="11"/>
    </location>
</feature>
<dbReference type="AlphaFoldDB" id="A0A1D3CSJ3"/>
<dbReference type="Proteomes" id="UP000095192">
    <property type="component" value="Unassembled WGS sequence"/>
</dbReference>
<comment type="caution">
    <text evidence="12">The sequence shown here is derived from an EMBL/GenBank/DDBJ whole genome shotgun (WGS) entry which is preliminary data.</text>
</comment>
<dbReference type="InterPro" id="IPR005549">
    <property type="entry name" value="Kinetochore_Nuf2_N"/>
</dbReference>
<keyword evidence="4" id="KW-0132">Cell division</keyword>
<evidence type="ECO:0000259" key="11">
    <source>
        <dbReference type="Pfam" id="PF03800"/>
    </source>
</evidence>
<organism evidence="12 13">
    <name type="scientific">Cyclospora cayetanensis</name>
    <dbReference type="NCBI Taxonomy" id="88456"/>
    <lineage>
        <taxon>Eukaryota</taxon>
        <taxon>Sar</taxon>
        <taxon>Alveolata</taxon>
        <taxon>Apicomplexa</taxon>
        <taxon>Conoidasida</taxon>
        <taxon>Coccidia</taxon>
        <taxon>Eucoccidiorida</taxon>
        <taxon>Eimeriorina</taxon>
        <taxon>Eimeriidae</taxon>
        <taxon>Cyclospora</taxon>
    </lineage>
</organism>
<evidence type="ECO:0000256" key="6">
    <source>
        <dbReference type="ARBA" id="ARBA00023054"/>
    </source>
</evidence>
<proteinExistence type="inferred from homology"/>
<dbReference type="GO" id="GO:0051301">
    <property type="term" value="P:cell division"/>
    <property type="evidence" value="ECO:0007669"/>
    <property type="project" value="UniProtKB-KW"/>
</dbReference>
<dbReference type="Pfam" id="PF03800">
    <property type="entry name" value="Nuf2"/>
    <property type="match status" value="1"/>
</dbReference>
<keyword evidence="7" id="KW-0131">Cell cycle</keyword>
<evidence type="ECO:0000256" key="5">
    <source>
        <dbReference type="ARBA" id="ARBA00022776"/>
    </source>
</evidence>
<evidence type="ECO:0000313" key="13">
    <source>
        <dbReference type="Proteomes" id="UP000095192"/>
    </source>
</evidence>
<keyword evidence="3" id="KW-0158">Chromosome</keyword>
<comment type="subcellular location">
    <subcellularLocation>
        <location evidence="1">Chromosome</location>
        <location evidence="1">Centromere</location>
    </subcellularLocation>
</comment>
<evidence type="ECO:0000256" key="10">
    <source>
        <dbReference type="SAM" id="MobiDB-lite"/>
    </source>
</evidence>
<protein>
    <submittedName>
        <fullName evidence="12">Nuf2 family domain-containing protein</fullName>
    </submittedName>
</protein>